<evidence type="ECO:0000313" key="15">
    <source>
        <dbReference type="RefSeq" id="XP_013855410.1"/>
    </source>
</evidence>
<sequence>MNANPRISFPPEVDFALISTLIRETCRVAFAMQTLDPPLDLAFASDGELYNDNKYRRSFNSEFTAPLVMYHVWPALTQGNTVVVKGEAVTRRGAPWRRCRSRSVSPVRSRSLSPTYSLKVSSKRSLSPEPLTSSHL</sequence>
<keyword evidence="9" id="KW-0446">Lipid-binding</keyword>
<dbReference type="AlphaFoldDB" id="A0A2I4AIT0"/>
<evidence type="ECO:0000256" key="3">
    <source>
        <dbReference type="ARBA" id="ARBA00004496"/>
    </source>
</evidence>
<dbReference type="PANTHER" id="PTHR21771:SF0">
    <property type="entry name" value="MITOCHONDRIA-EATING PROTEIN"/>
    <property type="match status" value="1"/>
</dbReference>
<evidence type="ECO:0000256" key="5">
    <source>
        <dbReference type="ARBA" id="ARBA00019863"/>
    </source>
</evidence>
<evidence type="ECO:0000256" key="9">
    <source>
        <dbReference type="ARBA" id="ARBA00023121"/>
    </source>
</evidence>
<gene>
    <name evidence="15" type="primary">LOC106511205</name>
</gene>
<feature type="domain" description="Mitochondria-eating protein C-terminal" evidence="13">
    <location>
        <begin position="1"/>
        <end position="90"/>
    </location>
</feature>
<dbReference type="GO" id="GO:0005741">
    <property type="term" value="C:mitochondrial outer membrane"/>
    <property type="evidence" value="ECO:0007669"/>
    <property type="project" value="UniProtKB-SubCell"/>
</dbReference>
<dbReference type="InterPro" id="IPR026169">
    <property type="entry name" value="MIEAP"/>
</dbReference>
<evidence type="ECO:0000256" key="12">
    <source>
        <dbReference type="ARBA" id="ARBA00032687"/>
    </source>
</evidence>
<dbReference type="GO" id="GO:0035695">
    <property type="term" value="P:mitophagy by internal vacuole formation"/>
    <property type="evidence" value="ECO:0007669"/>
    <property type="project" value="TreeGrafter"/>
</dbReference>
<dbReference type="RefSeq" id="XP_013855410.1">
    <property type="nucleotide sequence ID" value="XM_013999956.1"/>
</dbReference>
<keyword evidence="6" id="KW-0963">Cytoplasm</keyword>
<dbReference type="Pfam" id="PF16026">
    <property type="entry name" value="MIEAP"/>
    <property type="match status" value="1"/>
</dbReference>
<evidence type="ECO:0000256" key="6">
    <source>
        <dbReference type="ARBA" id="ARBA00022490"/>
    </source>
</evidence>
<evidence type="ECO:0000256" key="2">
    <source>
        <dbReference type="ARBA" id="ARBA00004305"/>
    </source>
</evidence>
<dbReference type="STRING" id="52670.A0A2I4AIT0"/>
<evidence type="ECO:0000256" key="1">
    <source>
        <dbReference type="ARBA" id="ARBA00004294"/>
    </source>
</evidence>
<dbReference type="InterPro" id="IPR031981">
    <property type="entry name" value="MIEAP_C"/>
</dbReference>
<dbReference type="GO" id="GO:0005759">
    <property type="term" value="C:mitochondrial matrix"/>
    <property type="evidence" value="ECO:0007669"/>
    <property type="project" value="UniProtKB-SubCell"/>
</dbReference>
<keyword evidence="14" id="KW-1185">Reference proteome</keyword>
<evidence type="ECO:0000256" key="7">
    <source>
        <dbReference type="ARBA" id="ARBA00022787"/>
    </source>
</evidence>
<evidence type="ECO:0000256" key="8">
    <source>
        <dbReference type="ARBA" id="ARBA00023054"/>
    </source>
</evidence>
<dbReference type="Proteomes" id="UP000192220">
    <property type="component" value="Unplaced"/>
</dbReference>
<accession>A0A2I4AIT0</accession>
<keyword evidence="7" id="KW-1000">Mitochondrion outer membrane</keyword>
<reference evidence="15" key="1">
    <citation type="submission" date="2025-08" db="UniProtKB">
        <authorList>
            <consortium name="RefSeq"/>
        </authorList>
    </citation>
    <scope>IDENTIFICATION</scope>
</reference>
<evidence type="ECO:0000256" key="4">
    <source>
        <dbReference type="ARBA" id="ARBA00008233"/>
    </source>
</evidence>
<dbReference type="GO" id="GO:0008289">
    <property type="term" value="F:lipid binding"/>
    <property type="evidence" value="ECO:0007669"/>
    <property type="project" value="UniProtKB-KW"/>
</dbReference>
<name>A0A2I4AIT0_AUSLI</name>
<comment type="similarity">
    <text evidence="4">Belongs to the MIEAP family.</text>
</comment>
<comment type="subcellular location">
    <subcellularLocation>
        <location evidence="3">Cytoplasm</location>
    </subcellularLocation>
    <subcellularLocation>
        <location evidence="2">Mitochondrion matrix</location>
    </subcellularLocation>
    <subcellularLocation>
        <location evidence="1">Mitochondrion outer membrane</location>
    </subcellularLocation>
</comment>
<evidence type="ECO:0000256" key="10">
    <source>
        <dbReference type="ARBA" id="ARBA00023128"/>
    </source>
</evidence>
<dbReference type="GeneID" id="106511205"/>
<keyword evidence="8" id="KW-0175">Coiled coil</keyword>
<keyword evidence="11" id="KW-0472">Membrane</keyword>
<proteinExistence type="inferred from homology"/>
<evidence type="ECO:0000256" key="11">
    <source>
        <dbReference type="ARBA" id="ARBA00023136"/>
    </source>
</evidence>
<protein>
    <recommendedName>
        <fullName evidence="5">Mitochondria-eating protein</fullName>
    </recommendedName>
    <alternativeName>
        <fullName evidence="12">Spermatogenesis-associated protein 18</fullName>
    </alternativeName>
</protein>
<dbReference type="OrthoDB" id="5966837at2759"/>
<dbReference type="PANTHER" id="PTHR21771">
    <property type="entry name" value="MITOCHONDRIA-EATING PROTEIN-RELATED"/>
    <property type="match status" value="1"/>
</dbReference>
<dbReference type="KEGG" id="alim:106511205"/>
<evidence type="ECO:0000313" key="14">
    <source>
        <dbReference type="Proteomes" id="UP000192220"/>
    </source>
</evidence>
<keyword evidence="10" id="KW-0496">Mitochondrion</keyword>
<evidence type="ECO:0000259" key="13">
    <source>
        <dbReference type="Pfam" id="PF16026"/>
    </source>
</evidence>
<organism evidence="14 15">
    <name type="scientific">Austrofundulus limnaeus</name>
    <name type="common">Annual killifish</name>
    <dbReference type="NCBI Taxonomy" id="52670"/>
    <lineage>
        <taxon>Eukaryota</taxon>
        <taxon>Metazoa</taxon>
        <taxon>Chordata</taxon>
        <taxon>Craniata</taxon>
        <taxon>Vertebrata</taxon>
        <taxon>Euteleostomi</taxon>
        <taxon>Actinopterygii</taxon>
        <taxon>Neopterygii</taxon>
        <taxon>Teleostei</taxon>
        <taxon>Neoteleostei</taxon>
        <taxon>Acanthomorphata</taxon>
        <taxon>Ovalentaria</taxon>
        <taxon>Atherinomorphae</taxon>
        <taxon>Cyprinodontiformes</taxon>
        <taxon>Rivulidae</taxon>
        <taxon>Austrofundulus</taxon>
    </lineage>
</organism>
<dbReference type="InParanoid" id="A0A2I4AIT0"/>
<dbReference type="GO" id="GO:0035694">
    <property type="term" value="P:mitochondrial protein catabolic process"/>
    <property type="evidence" value="ECO:0007669"/>
    <property type="project" value="InterPro"/>
</dbReference>